<evidence type="ECO:0000313" key="1">
    <source>
        <dbReference type="EMBL" id="TGX82677.1"/>
    </source>
</evidence>
<dbReference type="EMBL" id="SRZC01000008">
    <property type="protein sequence ID" value="TGX82677.1"/>
    <property type="molecule type" value="Genomic_DNA"/>
</dbReference>
<gene>
    <name evidence="1" type="ORF">E5358_06455</name>
</gene>
<protein>
    <submittedName>
        <fullName evidence="1">OmpA family protein</fullName>
    </submittedName>
</protein>
<sequence>MKGIKTICVALAALVLAGCGSSQQTGMLAGGGGGAALGALIGGLAGKSGKSALIGSAIGGAVGTGAGYLIGKKMDKAKAAAAQVENATVESVTDANGLQAVKVSFDNGILFNTGKSALQPAAQNALSKFANSVLNVYTDCDVAIYGYASSDGSDQLNLDLSNNRAYAVSNYLMNTCRVAPAQIKTVKGFGEDPQYLIRNSDGSENAAASRRVEVYLYASQAMVDAANAGTLK</sequence>
<organism evidence="1 2">
    <name type="scientific">Palleniella muris</name>
    <dbReference type="NCBI Taxonomy" id="3038145"/>
    <lineage>
        <taxon>Bacteria</taxon>
        <taxon>Pseudomonadati</taxon>
        <taxon>Bacteroidota</taxon>
        <taxon>Bacteroidia</taxon>
        <taxon>Bacteroidales</taxon>
        <taxon>Prevotellaceae</taxon>
        <taxon>Palleniella</taxon>
    </lineage>
</organism>
<evidence type="ECO:0000313" key="2">
    <source>
        <dbReference type="Proteomes" id="UP000308886"/>
    </source>
</evidence>
<accession>A0AC61QQY9</accession>
<proteinExistence type="predicted"/>
<name>A0AC61QQY9_9BACT</name>
<comment type="caution">
    <text evidence="1">The sequence shown here is derived from an EMBL/GenBank/DDBJ whole genome shotgun (WGS) entry which is preliminary data.</text>
</comment>
<reference evidence="1" key="1">
    <citation type="submission" date="2019-04" db="EMBL/GenBank/DDBJ databases">
        <title>Microbes associate with the intestines of laboratory mice.</title>
        <authorList>
            <person name="Navarre W."/>
            <person name="Wong E."/>
            <person name="Huang K."/>
            <person name="Tropini C."/>
            <person name="Ng K."/>
            <person name="Yu B."/>
        </authorList>
    </citation>
    <scope>NUCLEOTIDE SEQUENCE</scope>
    <source>
        <strain evidence="1">NM73_A23</strain>
    </source>
</reference>
<dbReference type="Proteomes" id="UP000308886">
    <property type="component" value="Unassembled WGS sequence"/>
</dbReference>
<keyword evidence="2" id="KW-1185">Reference proteome</keyword>